<dbReference type="EMBL" id="BONV01000031">
    <property type="protein sequence ID" value="GIG82572.1"/>
    <property type="molecule type" value="Genomic_DNA"/>
</dbReference>
<dbReference type="Proteomes" id="UP000630097">
    <property type="component" value="Unassembled WGS sequence"/>
</dbReference>
<dbReference type="AlphaFoldDB" id="A0A8J3V987"/>
<comment type="caution">
    <text evidence="1">The sequence shown here is derived from an EMBL/GenBank/DDBJ whole genome shotgun (WGS) entry which is preliminary data.</text>
</comment>
<accession>A0A8J3V987</accession>
<sequence length="51" mass="5555">MQSSTATTPVANVLRALKDGRYQAGMSSPERVIAHLLLVKETAQFDNNVPK</sequence>
<organism evidence="1 2">
    <name type="scientific">Planotetraspora kaengkrachanensis</name>
    <dbReference type="NCBI Taxonomy" id="575193"/>
    <lineage>
        <taxon>Bacteria</taxon>
        <taxon>Bacillati</taxon>
        <taxon>Actinomycetota</taxon>
        <taxon>Actinomycetes</taxon>
        <taxon>Streptosporangiales</taxon>
        <taxon>Streptosporangiaceae</taxon>
        <taxon>Planotetraspora</taxon>
    </lineage>
</organism>
<reference evidence="1 2" key="1">
    <citation type="submission" date="2021-01" db="EMBL/GenBank/DDBJ databases">
        <title>Whole genome shotgun sequence of Planotetraspora kaengkrachanensis NBRC 104272.</title>
        <authorList>
            <person name="Komaki H."/>
            <person name="Tamura T."/>
        </authorList>
    </citation>
    <scope>NUCLEOTIDE SEQUENCE [LARGE SCALE GENOMIC DNA]</scope>
    <source>
        <strain evidence="1 2">NBRC 104272</strain>
    </source>
</reference>
<gene>
    <name evidence="1" type="ORF">Pka01_56990</name>
</gene>
<protein>
    <submittedName>
        <fullName evidence="1">Uncharacterized protein</fullName>
    </submittedName>
</protein>
<keyword evidence="2" id="KW-1185">Reference proteome</keyword>
<evidence type="ECO:0000313" key="2">
    <source>
        <dbReference type="Proteomes" id="UP000630097"/>
    </source>
</evidence>
<evidence type="ECO:0000313" key="1">
    <source>
        <dbReference type="EMBL" id="GIG82572.1"/>
    </source>
</evidence>
<proteinExistence type="predicted"/>
<name>A0A8J3V987_9ACTN</name>